<feature type="coiled-coil region" evidence="7">
    <location>
        <begin position="87"/>
        <end position="121"/>
    </location>
</feature>
<dbReference type="Gene3D" id="4.10.530.10">
    <property type="entry name" value="Gamma-fibrinogen Carboxyl Terminal Fragment, domain 2"/>
    <property type="match status" value="1"/>
</dbReference>
<dbReference type="GO" id="GO:0005615">
    <property type="term" value="C:extracellular space"/>
    <property type="evidence" value="ECO:0000318"/>
    <property type="project" value="GO_Central"/>
</dbReference>
<evidence type="ECO:0000256" key="1">
    <source>
        <dbReference type="ARBA" id="ARBA00004613"/>
    </source>
</evidence>
<dbReference type="PROSITE" id="PS51406">
    <property type="entry name" value="FIBRINOGEN_C_2"/>
    <property type="match status" value="1"/>
</dbReference>
<dbReference type="SMART" id="SM00186">
    <property type="entry name" value="FBG"/>
    <property type="match status" value="1"/>
</dbReference>
<dbReference type="PANTHER" id="PTHR47221">
    <property type="entry name" value="FIBRINOGEN ALPHA CHAIN"/>
    <property type="match status" value="1"/>
</dbReference>
<reference evidence="10" key="2">
    <citation type="submission" date="2025-08" db="UniProtKB">
        <authorList>
            <consortium name="RefSeq"/>
        </authorList>
    </citation>
    <scope>IDENTIFICATION</scope>
    <source>
        <strain evidence="10">S238N-H82</strain>
        <tissue evidence="10">Testes</tissue>
    </source>
</reference>
<dbReference type="CDD" id="cd00087">
    <property type="entry name" value="FReD"/>
    <property type="match status" value="1"/>
</dbReference>
<reference evidence="9" key="1">
    <citation type="journal article" date="2020" name="Nat. Ecol. Evol.">
        <title>Deeply conserved synteny resolves early events in vertebrate evolution.</title>
        <authorList>
            <person name="Simakov O."/>
            <person name="Marletaz F."/>
            <person name="Yue J.X."/>
            <person name="O'Connell B."/>
            <person name="Jenkins J."/>
            <person name="Brandt A."/>
            <person name="Calef R."/>
            <person name="Tung C.H."/>
            <person name="Huang T.K."/>
            <person name="Schmutz J."/>
            <person name="Satoh N."/>
            <person name="Yu J.K."/>
            <person name="Putnam N.H."/>
            <person name="Green R.E."/>
            <person name="Rokhsar D.S."/>
        </authorList>
    </citation>
    <scope>NUCLEOTIDE SEQUENCE [LARGE SCALE GENOMIC DNA]</scope>
    <source>
        <strain evidence="9">S238N-H82</strain>
    </source>
</reference>
<feature type="domain" description="Fibrinogen C-terminal" evidence="8">
    <location>
        <begin position="149"/>
        <end position="394"/>
    </location>
</feature>
<evidence type="ECO:0000313" key="10">
    <source>
        <dbReference type="RefSeq" id="XP_035660164.1"/>
    </source>
</evidence>
<evidence type="ECO:0000256" key="3">
    <source>
        <dbReference type="ARBA" id="ARBA00022729"/>
    </source>
</evidence>
<gene>
    <name evidence="10" type="primary">LOC118404890</name>
</gene>
<sequence length="398" mass="45524">MSLILHNSSVKMVQETKLFLFVVLFVARSRSQSTLNDVPRGHYGFNMFERAVREGRCTYTFIVPEDDRMCPSDPAIDMRINYLELAREQQQKKSNENSRRIERVEKMAQAQRKMLMELQWRVGNASASEDARVQADEVPRITEDRSTATSMPSGFIGCAGMYRKGVTVSGRYTVQVDTTSFPVYCDMVDSGGGWTVIQRRLNGTVDFFRNWDDYRRGFGNVRGEFWLGNGKIRLLTSQQPHELRVTLTDWDDRRAHAHYAYFHLEPESDKYRLRLGWYNGNAGKRSSLHVGPLSTLCGSAVVCLFDVTCSGDALTYHDGRPFSTTDKDNDSDPSACADRFRGGWWYGNCHHSNLNGLYHPLGEHIGRGDGIEWIQWKGMFYSVKSEEMKIRPANFGHC</sequence>
<dbReference type="AlphaFoldDB" id="A0A9J7HLK9"/>
<organism evidence="9 10">
    <name type="scientific">Branchiostoma floridae</name>
    <name type="common">Florida lancelet</name>
    <name type="synonym">Amphioxus</name>
    <dbReference type="NCBI Taxonomy" id="7739"/>
    <lineage>
        <taxon>Eukaryota</taxon>
        <taxon>Metazoa</taxon>
        <taxon>Chordata</taxon>
        <taxon>Cephalochordata</taxon>
        <taxon>Leptocardii</taxon>
        <taxon>Amphioxiformes</taxon>
        <taxon>Branchiostomatidae</taxon>
        <taxon>Branchiostoma</taxon>
    </lineage>
</organism>
<dbReference type="KEGG" id="bfo:118404890"/>
<evidence type="ECO:0000256" key="5">
    <source>
        <dbReference type="ARBA" id="ARBA00023157"/>
    </source>
</evidence>
<dbReference type="OMA" id="MRINYLE"/>
<dbReference type="Pfam" id="PF00147">
    <property type="entry name" value="Fibrinogen_C"/>
    <property type="match status" value="1"/>
</dbReference>
<evidence type="ECO:0000256" key="4">
    <source>
        <dbReference type="ARBA" id="ARBA00023054"/>
    </source>
</evidence>
<name>A0A9J7HLK9_BRAFL</name>
<keyword evidence="6" id="KW-0325">Glycoprotein</keyword>
<dbReference type="SUPFAM" id="SSF56496">
    <property type="entry name" value="Fibrinogen C-terminal domain-like"/>
    <property type="match status" value="1"/>
</dbReference>
<evidence type="ECO:0000256" key="7">
    <source>
        <dbReference type="SAM" id="Coils"/>
    </source>
</evidence>
<dbReference type="NCBIfam" id="NF040941">
    <property type="entry name" value="GGGWT_bact"/>
    <property type="match status" value="1"/>
</dbReference>
<dbReference type="RefSeq" id="XP_035660164.1">
    <property type="nucleotide sequence ID" value="XM_035804271.1"/>
</dbReference>
<keyword evidence="2" id="KW-0964">Secreted</keyword>
<keyword evidence="9" id="KW-1185">Reference proteome</keyword>
<comment type="subcellular location">
    <subcellularLocation>
        <location evidence="1">Secreted</location>
    </subcellularLocation>
</comment>
<accession>A0A9J7HLK9</accession>
<evidence type="ECO:0000313" key="9">
    <source>
        <dbReference type="Proteomes" id="UP000001554"/>
    </source>
</evidence>
<dbReference type="PROSITE" id="PS00514">
    <property type="entry name" value="FIBRINOGEN_C_1"/>
    <property type="match status" value="1"/>
</dbReference>
<keyword evidence="4 7" id="KW-0175">Coiled coil</keyword>
<dbReference type="Gene3D" id="3.90.215.10">
    <property type="entry name" value="Gamma Fibrinogen, chain A, domain 1"/>
    <property type="match status" value="1"/>
</dbReference>
<dbReference type="GeneID" id="118404890"/>
<evidence type="ECO:0000256" key="2">
    <source>
        <dbReference type="ARBA" id="ARBA00022525"/>
    </source>
</evidence>
<dbReference type="PANTHER" id="PTHR47221:SF6">
    <property type="entry name" value="FIBRINOGEN ALPHA CHAIN"/>
    <property type="match status" value="1"/>
</dbReference>
<dbReference type="InterPro" id="IPR020837">
    <property type="entry name" value="Fibrinogen_CS"/>
</dbReference>
<dbReference type="InterPro" id="IPR036056">
    <property type="entry name" value="Fibrinogen-like_C"/>
</dbReference>
<evidence type="ECO:0000259" key="8">
    <source>
        <dbReference type="PROSITE" id="PS51406"/>
    </source>
</evidence>
<keyword evidence="5" id="KW-1015">Disulfide bond</keyword>
<protein>
    <submittedName>
        <fullName evidence="10">Angiopoietin-related protein 7-like</fullName>
    </submittedName>
</protein>
<evidence type="ECO:0000256" key="6">
    <source>
        <dbReference type="ARBA" id="ARBA00023180"/>
    </source>
</evidence>
<dbReference type="InterPro" id="IPR037579">
    <property type="entry name" value="FIB_ANG-like"/>
</dbReference>
<proteinExistence type="predicted"/>
<dbReference type="Proteomes" id="UP000001554">
    <property type="component" value="Chromosome 17"/>
</dbReference>
<keyword evidence="3" id="KW-0732">Signal</keyword>
<dbReference type="InterPro" id="IPR014716">
    <property type="entry name" value="Fibrinogen_a/b/g_C_1"/>
</dbReference>
<dbReference type="OrthoDB" id="7735550at2759"/>
<dbReference type="InterPro" id="IPR002181">
    <property type="entry name" value="Fibrinogen_a/b/g_C_dom"/>
</dbReference>